<evidence type="ECO:0000256" key="2">
    <source>
        <dbReference type="ARBA" id="ARBA00001946"/>
    </source>
</evidence>
<comment type="similarity">
    <text evidence="5">Belongs to the adenylyl cyclase class-3 family.</text>
</comment>
<accession>K2MDL9</accession>
<dbReference type="CDD" id="cd07556">
    <property type="entry name" value="Nucleotidyl_cyc_III"/>
    <property type="match status" value="1"/>
</dbReference>
<dbReference type="EC" id="4.6.1.1" evidence="6"/>
<evidence type="ECO:0000256" key="21">
    <source>
        <dbReference type="SAM" id="Phobius"/>
    </source>
</evidence>
<dbReference type="GO" id="GO:0035556">
    <property type="term" value="P:intracellular signal transduction"/>
    <property type="evidence" value="ECO:0007669"/>
    <property type="project" value="InterPro"/>
</dbReference>
<dbReference type="GO" id="GO:0016020">
    <property type="term" value="C:membrane"/>
    <property type="evidence" value="ECO:0007669"/>
    <property type="project" value="UniProtKB-SubCell"/>
</dbReference>
<keyword evidence="11" id="KW-0460">Magnesium</keyword>
<dbReference type="Gene3D" id="3.30.70.1230">
    <property type="entry name" value="Nucleotide cyclase"/>
    <property type="match status" value="1"/>
</dbReference>
<evidence type="ECO:0000256" key="9">
    <source>
        <dbReference type="ARBA" id="ARBA00022741"/>
    </source>
</evidence>
<feature type="region of interest" description="Disordered" evidence="20">
    <location>
        <begin position="566"/>
        <end position="621"/>
    </location>
</feature>
<evidence type="ECO:0000256" key="13">
    <source>
        <dbReference type="ARBA" id="ARBA00022998"/>
    </source>
</evidence>
<evidence type="ECO:0000256" key="8">
    <source>
        <dbReference type="ARBA" id="ARBA00022723"/>
    </source>
</evidence>
<protein>
    <recommendedName>
        <fullName evidence="6">adenylate cyclase</fullName>
        <ecNumber evidence="6">4.6.1.1</ecNumber>
    </recommendedName>
    <alternativeName>
        <fullName evidence="18">ATP pyrophosphate-lyase</fullName>
    </alternativeName>
    <alternativeName>
        <fullName evidence="19">Adenylyl cyclase</fullName>
    </alternativeName>
</protein>
<dbReference type="PROSITE" id="PS50125">
    <property type="entry name" value="GUANYLATE_CYCLASE_2"/>
    <property type="match status" value="1"/>
</dbReference>
<evidence type="ECO:0000256" key="10">
    <source>
        <dbReference type="ARBA" id="ARBA00022840"/>
    </source>
</evidence>
<evidence type="ECO:0000256" key="6">
    <source>
        <dbReference type="ARBA" id="ARBA00012201"/>
    </source>
</evidence>
<comment type="caution">
    <text evidence="23">The sequence shown here is derived from an EMBL/GenBank/DDBJ whole genome shotgun (WGS) entry which is preliminary data.</text>
</comment>
<keyword evidence="9" id="KW-0547">Nucleotide-binding</keyword>
<dbReference type="InterPro" id="IPR029787">
    <property type="entry name" value="Nucleotide_cyclase"/>
</dbReference>
<keyword evidence="15 23" id="KW-0675">Receptor</keyword>
<evidence type="ECO:0000256" key="7">
    <source>
        <dbReference type="ARBA" id="ARBA00022692"/>
    </source>
</evidence>
<keyword evidence="13" id="KW-0115">cAMP biosynthesis</keyword>
<keyword evidence="14 21" id="KW-0472">Membrane</keyword>
<evidence type="ECO:0000259" key="22">
    <source>
        <dbReference type="PROSITE" id="PS50125"/>
    </source>
</evidence>
<keyword evidence="8" id="KW-0479">Metal-binding</keyword>
<evidence type="ECO:0000256" key="18">
    <source>
        <dbReference type="ARBA" id="ARBA00032597"/>
    </source>
</evidence>
<evidence type="ECO:0000256" key="15">
    <source>
        <dbReference type="ARBA" id="ARBA00023170"/>
    </source>
</evidence>
<dbReference type="GO" id="GO:0006171">
    <property type="term" value="P:cAMP biosynthetic process"/>
    <property type="evidence" value="ECO:0007669"/>
    <property type="project" value="UniProtKB-KW"/>
</dbReference>
<sequence length="621" mass="68304">SANDVAAIAHHVASNDGVRVFVTVFDFSLLYTEFVAAFRDGAGADRVVFATSLPHWNDENTTSETALWFNDAVPDAKERTPLALMGFATGLLLLTVRSRMEKVSAELFENYFFSNVAVKVDDMLYGSFIDGKACPVTESGAGCGRNYGATRISVWPLARALDPAVPVLFPAVTPSMEYRRPVASGLTARQLAGVIIGSVAAALLIIALILFLLCFCHGSRDNENAPKKRTDPVTLVFTDIESSTALWAACPETMPDAVATHHRLIRSLIAKYRCYEVKTIGDSFMIACKSAFAAVQLVRELQQVFLQHDWGTSVIDDAYRMFEEDRAEEDAEYVPPTARLDAAVYRQYWNGLRVRVGVHTGLCDIRHDEVTKGYDYYGGTSNMAARTESVGNGGQVLLTRAAYFALSTAEREQVEVTALGAVALRGVPKPVEMYQLDAVPGRTFAALRLDREMPDLDEGGEFEGGEDISVYSARTGTAQSVVSMLTVAYGIFAARQRLKALMPLCERWNVRLPRRASFVQDEEYCLLVIDRLAVKMSSVMERKGQLGIDQNMSFMLSTTAFGAHDPASGTWGRRSGRQSRGRDSNVAVSQSNSVEVNTFTADEPRFSTDDPPVTVRARRFR</sequence>
<dbReference type="InterPro" id="IPR001054">
    <property type="entry name" value="A/G_cyclase"/>
</dbReference>
<evidence type="ECO:0000256" key="5">
    <source>
        <dbReference type="ARBA" id="ARBA00005381"/>
    </source>
</evidence>
<evidence type="ECO:0000256" key="4">
    <source>
        <dbReference type="ARBA" id="ARBA00004141"/>
    </source>
</evidence>
<dbReference type="EMBL" id="AHKC01009319">
    <property type="protein sequence ID" value="EKF33308.1"/>
    <property type="molecule type" value="Genomic_DNA"/>
</dbReference>
<keyword evidence="10" id="KW-0067">ATP-binding</keyword>
<comment type="cofactor">
    <cofactor evidence="2">
        <name>Mg(2+)</name>
        <dbReference type="ChEBI" id="CHEBI:18420"/>
    </cofactor>
</comment>
<evidence type="ECO:0000256" key="20">
    <source>
        <dbReference type="SAM" id="MobiDB-lite"/>
    </source>
</evidence>
<dbReference type="InterPro" id="IPR057398">
    <property type="entry name" value="GRESAG4.1/3_peripasmic_2"/>
</dbReference>
<keyword evidence="24" id="KW-1185">Reference proteome</keyword>
<dbReference type="Proteomes" id="UP000007350">
    <property type="component" value="Unassembled WGS sequence"/>
</dbReference>
<name>K2MDL9_TRYCR</name>
<dbReference type="GO" id="GO:0004016">
    <property type="term" value="F:adenylate cyclase activity"/>
    <property type="evidence" value="ECO:0007669"/>
    <property type="project" value="UniProtKB-EC"/>
</dbReference>
<organism evidence="23 24">
    <name type="scientific">Trypanosoma cruzi marinkellei</name>
    <dbReference type="NCBI Taxonomy" id="85056"/>
    <lineage>
        <taxon>Eukaryota</taxon>
        <taxon>Discoba</taxon>
        <taxon>Euglenozoa</taxon>
        <taxon>Kinetoplastea</taxon>
        <taxon>Metakinetoplastina</taxon>
        <taxon>Trypanosomatida</taxon>
        <taxon>Trypanosomatidae</taxon>
        <taxon>Trypanosoma</taxon>
        <taxon>Schizotrypanum</taxon>
    </lineage>
</organism>
<evidence type="ECO:0000256" key="16">
    <source>
        <dbReference type="ARBA" id="ARBA00023180"/>
    </source>
</evidence>
<keyword evidence="17" id="KW-0456">Lyase</keyword>
<evidence type="ECO:0000256" key="17">
    <source>
        <dbReference type="ARBA" id="ARBA00023239"/>
    </source>
</evidence>
<dbReference type="Pfam" id="PF25493">
    <property type="entry name" value="Peripla_BP_A-cyclase"/>
    <property type="match status" value="1"/>
</dbReference>
<dbReference type="PANTHER" id="PTHR43081:SF1">
    <property type="entry name" value="ADENYLATE CYCLASE, TERMINAL-DIFFERENTIATION SPECIFIC"/>
    <property type="match status" value="1"/>
</dbReference>
<evidence type="ECO:0000313" key="23">
    <source>
        <dbReference type="EMBL" id="EKF33308.1"/>
    </source>
</evidence>
<dbReference type="GO" id="GO:0046872">
    <property type="term" value="F:metal ion binding"/>
    <property type="evidence" value="ECO:0007669"/>
    <property type="project" value="UniProtKB-KW"/>
</dbReference>
<gene>
    <name evidence="23" type="ORF">MOQ_002827</name>
</gene>
<comment type="function">
    <text evidence="3">Could act as a receptor for an unknown ligand.</text>
</comment>
<evidence type="ECO:0000256" key="14">
    <source>
        <dbReference type="ARBA" id="ARBA00023136"/>
    </source>
</evidence>
<feature type="compositionally biased region" description="Polar residues" evidence="20">
    <location>
        <begin position="586"/>
        <end position="600"/>
    </location>
</feature>
<keyword evidence="16" id="KW-0325">Glycoprotein</keyword>
<dbReference type="SUPFAM" id="SSF55073">
    <property type="entry name" value="Nucleotide cyclase"/>
    <property type="match status" value="1"/>
</dbReference>
<feature type="domain" description="Guanylate cyclase" evidence="22">
    <location>
        <begin position="234"/>
        <end position="388"/>
    </location>
</feature>
<dbReference type="Pfam" id="PF00211">
    <property type="entry name" value="Guanylate_cyc"/>
    <property type="match status" value="1"/>
</dbReference>
<proteinExistence type="inferred from homology"/>
<dbReference type="InterPro" id="IPR050697">
    <property type="entry name" value="Adenylyl/Guanylyl_Cyclase_3/4"/>
</dbReference>
<feature type="non-terminal residue" evidence="23">
    <location>
        <position position="1"/>
    </location>
</feature>
<dbReference type="AlphaFoldDB" id="K2MDL9"/>
<comment type="subcellular location">
    <subcellularLocation>
        <location evidence="4">Membrane</location>
        <topology evidence="4">Multi-pass membrane protein</topology>
    </subcellularLocation>
</comment>
<feature type="transmembrane region" description="Helical" evidence="21">
    <location>
        <begin position="191"/>
        <end position="213"/>
    </location>
</feature>
<reference evidence="23 24" key="1">
    <citation type="journal article" date="2012" name="BMC Genomics">
        <title>Comparative genomic analysis of human infective Trypanosoma cruzi lineages with the bat-restricted subspecies T. cruzi marinkellei.</title>
        <authorList>
            <person name="Franzen O."/>
            <person name="Talavera-Lopez C."/>
            <person name="Ochaya S."/>
            <person name="Butler C.E."/>
            <person name="Messenger L.A."/>
            <person name="Lewis M.D."/>
            <person name="Llewellyn M.S."/>
            <person name="Marinkelle C.J."/>
            <person name="Tyler K.M."/>
            <person name="Miles M.A."/>
            <person name="Andersson B."/>
        </authorList>
    </citation>
    <scope>NUCLEOTIDE SEQUENCE [LARGE SCALE GENOMIC DNA]</scope>
    <source>
        <strain evidence="23 24">B7</strain>
    </source>
</reference>
<dbReference type="OrthoDB" id="542522at2759"/>
<evidence type="ECO:0000256" key="1">
    <source>
        <dbReference type="ARBA" id="ARBA00001593"/>
    </source>
</evidence>
<keyword evidence="7 21" id="KW-0812">Transmembrane</keyword>
<evidence type="ECO:0000256" key="11">
    <source>
        <dbReference type="ARBA" id="ARBA00022842"/>
    </source>
</evidence>
<dbReference type="SMART" id="SM00044">
    <property type="entry name" value="CYCc"/>
    <property type="match status" value="1"/>
</dbReference>
<evidence type="ECO:0000256" key="3">
    <source>
        <dbReference type="ARBA" id="ARBA00002708"/>
    </source>
</evidence>
<evidence type="ECO:0000256" key="19">
    <source>
        <dbReference type="ARBA" id="ARBA00032637"/>
    </source>
</evidence>
<evidence type="ECO:0000256" key="12">
    <source>
        <dbReference type="ARBA" id="ARBA00022989"/>
    </source>
</evidence>
<dbReference type="GO" id="GO:0005524">
    <property type="term" value="F:ATP binding"/>
    <property type="evidence" value="ECO:0007669"/>
    <property type="project" value="UniProtKB-KW"/>
</dbReference>
<evidence type="ECO:0000313" key="24">
    <source>
        <dbReference type="Proteomes" id="UP000007350"/>
    </source>
</evidence>
<dbReference type="PANTHER" id="PTHR43081">
    <property type="entry name" value="ADENYLATE CYCLASE, TERMINAL-DIFFERENTIATION SPECIFIC-RELATED"/>
    <property type="match status" value="1"/>
</dbReference>
<dbReference type="FunFam" id="3.30.70.1230:FF:000022">
    <property type="entry name" value="Receptor-type adenylate cyclase GRESAG 4, putative"/>
    <property type="match status" value="1"/>
</dbReference>
<comment type="catalytic activity">
    <reaction evidence="1">
        <text>ATP = 3',5'-cyclic AMP + diphosphate</text>
        <dbReference type="Rhea" id="RHEA:15389"/>
        <dbReference type="ChEBI" id="CHEBI:30616"/>
        <dbReference type="ChEBI" id="CHEBI:33019"/>
        <dbReference type="ChEBI" id="CHEBI:58165"/>
        <dbReference type="EC" id="4.6.1.1"/>
    </reaction>
</comment>
<keyword evidence="12 21" id="KW-1133">Transmembrane helix</keyword>